<dbReference type="InterPro" id="IPR036179">
    <property type="entry name" value="Ig-like_dom_sf"/>
</dbReference>
<comment type="subcellular location">
    <subcellularLocation>
        <location evidence="1">Membrane</location>
        <topology evidence="1">Single-pass type I membrane protein</topology>
    </subcellularLocation>
</comment>
<dbReference type="InterPro" id="IPR003598">
    <property type="entry name" value="Ig_sub2"/>
</dbReference>
<dbReference type="InterPro" id="IPR003599">
    <property type="entry name" value="Ig_sub"/>
</dbReference>
<evidence type="ECO:0000256" key="4">
    <source>
        <dbReference type="ARBA" id="ARBA00023180"/>
    </source>
</evidence>
<evidence type="ECO:0000313" key="7">
    <source>
        <dbReference type="EMBL" id="KAJ8316274.1"/>
    </source>
</evidence>
<dbReference type="InterPro" id="IPR013783">
    <property type="entry name" value="Ig-like_fold"/>
</dbReference>
<dbReference type="InterPro" id="IPR051275">
    <property type="entry name" value="Cell_adhesion_signaling"/>
</dbReference>
<sequence>MLVFISKAPPTGSPVITGYDGSTRFFGNTVVLTCTVTGGIPLATLSLTCKDTPVPGTVLGTMTYTVSIDSSYNGQRCSCTASHPTWTVNKGVHSQMFVVHYPPTVNRLVSGYDGSVRYRGDRVTLTCQVSGGSPLATLSWTCDGQPQNVNPSISGTTVTSVLTLILQKGHNGKTCTCHGRHSDTRYTPYISSRTFIVYCIYTSTSTPFPWIEAGNGTLECKSQPGNPSTITYQWIRENVVIQGQTGDSLVITSLTRNDNKNSYKCKVSNDCTVHKNEDLMSRPTVLDVEYPPSIPAIQFPSSVKEGEEVTMVCRAQGVPDQYIYNGWTQIYRNQIIRSTNDFSTLSQNKRNLTLSGVSYQDIGTYRCSANNGIPDKDGEPNQTDEKYLNIELFTYKETIQLE</sequence>
<keyword evidence="2" id="KW-0472">Membrane</keyword>
<dbReference type="SUPFAM" id="SSF48726">
    <property type="entry name" value="Immunoglobulin"/>
    <property type="match status" value="4"/>
</dbReference>
<dbReference type="EMBL" id="JARBDR010000328">
    <property type="protein sequence ID" value="KAJ8316274.1"/>
    <property type="molecule type" value="Genomic_DNA"/>
</dbReference>
<accession>A0ABQ9FG52</accession>
<feature type="domain" description="Ig-like" evidence="6">
    <location>
        <begin position="103"/>
        <end position="281"/>
    </location>
</feature>
<keyword evidence="5" id="KW-0393">Immunoglobulin domain</keyword>
<dbReference type="PANTHER" id="PTHR11640:SF31">
    <property type="entry name" value="IRREGULAR CHIASM C-ROUGHEST PROTEIN-RELATED"/>
    <property type="match status" value="1"/>
</dbReference>
<evidence type="ECO:0000256" key="3">
    <source>
        <dbReference type="ARBA" id="ARBA00023157"/>
    </source>
</evidence>
<evidence type="ECO:0000256" key="1">
    <source>
        <dbReference type="ARBA" id="ARBA00004479"/>
    </source>
</evidence>
<dbReference type="Pfam" id="PF13927">
    <property type="entry name" value="Ig_3"/>
    <property type="match status" value="1"/>
</dbReference>
<reference evidence="7 8" key="1">
    <citation type="submission" date="2022-12" db="EMBL/GenBank/DDBJ databases">
        <title>Chromosome-level genome of Tegillarca granosa.</title>
        <authorList>
            <person name="Kim J."/>
        </authorList>
    </citation>
    <scope>NUCLEOTIDE SEQUENCE [LARGE SCALE GENOMIC DNA]</scope>
    <source>
        <strain evidence="7">Teg-2019</strain>
        <tissue evidence="7">Adductor muscle</tissue>
    </source>
</reference>
<proteinExistence type="predicted"/>
<evidence type="ECO:0000256" key="2">
    <source>
        <dbReference type="ARBA" id="ARBA00023136"/>
    </source>
</evidence>
<gene>
    <name evidence="7" type="ORF">KUTeg_006288</name>
</gene>
<organism evidence="7 8">
    <name type="scientific">Tegillarca granosa</name>
    <name type="common">Malaysian cockle</name>
    <name type="synonym">Anadara granosa</name>
    <dbReference type="NCBI Taxonomy" id="220873"/>
    <lineage>
        <taxon>Eukaryota</taxon>
        <taxon>Metazoa</taxon>
        <taxon>Spiralia</taxon>
        <taxon>Lophotrochozoa</taxon>
        <taxon>Mollusca</taxon>
        <taxon>Bivalvia</taxon>
        <taxon>Autobranchia</taxon>
        <taxon>Pteriomorphia</taxon>
        <taxon>Arcoida</taxon>
        <taxon>Arcoidea</taxon>
        <taxon>Arcidae</taxon>
        <taxon>Tegillarca</taxon>
    </lineage>
</organism>
<dbReference type="Pfam" id="PF08205">
    <property type="entry name" value="C2-set_2"/>
    <property type="match status" value="1"/>
</dbReference>
<protein>
    <recommendedName>
        <fullName evidence="6">Ig-like domain-containing protein</fullName>
    </recommendedName>
</protein>
<dbReference type="Gene3D" id="2.60.40.10">
    <property type="entry name" value="Immunoglobulins"/>
    <property type="match status" value="3"/>
</dbReference>
<keyword evidence="3" id="KW-1015">Disulfide bond</keyword>
<name>A0ABQ9FG52_TEGGR</name>
<dbReference type="PROSITE" id="PS50835">
    <property type="entry name" value="IG_LIKE"/>
    <property type="match status" value="2"/>
</dbReference>
<dbReference type="PANTHER" id="PTHR11640">
    <property type="entry name" value="NEPHRIN"/>
    <property type="match status" value="1"/>
</dbReference>
<evidence type="ECO:0000313" key="8">
    <source>
        <dbReference type="Proteomes" id="UP001217089"/>
    </source>
</evidence>
<evidence type="ECO:0000259" key="6">
    <source>
        <dbReference type="PROSITE" id="PS50835"/>
    </source>
</evidence>
<dbReference type="SMART" id="SM00408">
    <property type="entry name" value="IGc2"/>
    <property type="match status" value="1"/>
</dbReference>
<dbReference type="InterPro" id="IPR013162">
    <property type="entry name" value="CD80_C2-set"/>
</dbReference>
<dbReference type="Pfam" id="PF13895">
    <property type="entry name" value="Ig_2"/>
    <property type="match status" value="1"/>
</dbReference>
<dbReference type="InterPro" id="IPR007110">
    <property type="entry name" value="Ig-like_dom"/>
</dbReference>
<dbReference type="Proteomes" id="UP001217089">
    <property type="component" value="Unassembled WGS sequence"/>
</dbReference>
<evidence type="ECO:0000256" key="5">
    <source>
        <dbReference type="ARBA" id="ARBA00023319"/>
    </source>
</evidence>
<comment type="caution">
    <text evidence="7">The sequence shown here is derived from an EMBL/GenBank/DDBJ whole genome shotgun (WGS) entry which is preliminary data.</text>
</comment>
<keyword evidence="4" id="KW-0325">Glycoprotein</keyword>
<dbReference type="SMART" id="SM00409">
    <property type="entry name" value="IG"/>
    <property type="match status" value="2"/>
</dbReference>
<keyword evidence="8" id="KW-1185">Reference proteome</keyword>
<feature type="domain" description="Ig-like" evidence="6">
    <location>
        <begin position="292"/>
        <end position="389"/>
    </location>
</feature>